<feature type="domain" description="Endonuclease/exonuclease/phosphatase" evidence="1">
    <location>
        <begin position="33"/>
        <end position="301"/>
    </location>
</feature>
<protein>
    <submittedName>
        <fullName evidence="2">Endonuclease/exonuclease/phosphatase family protein</fullName>
    </submittedName>
</protein>
<dbReference type="EMBL" id="JAWDES010000005">
    <property type="protein sequence ID" value="MDU0259859.1"/>
    <property type="molecule type" value="Genomic_DNA"/>
</dbReference>
<keyword evidence="2" id="KW-0255">Endonuclease</keyword>
<evidence type="ECO:0000313" key="2">
    <source>
        <dbReference type="EMBL" id="MDU0259859.1"/>
    </source>
</evidence>
<dbReference type="SUPFAM" id="SSF56219">
    <property type="entry name" value="DNase I-like"/>
    <property type="match status" value="1"/>
</dbReference>
<proteinExistence type="predicted"/>
<organism evidence="2 3">
    <name type="scientific">Alistipes finegoldii</name>
    <dbReference type="NCBI Taxonomy" id="214856"/>
    <lineage>
        <taxon>Bacteria</taxon>
        <taxon>Pseudomonadati</taxon>
        <taxon>Bacteroidota</taxon>
        <taxon>Bacteroidia</taxon>
        <taxon>Bacteroidales</taxon>
        <taxon>Rikenellaceae</taxon>
        <taxon>Alistipes</taxon>
    </lineage>
</organism>
<dbReference type="AlphaFoldDB" id="A0AAE4RWZ7"/>
<accession>A0AAE4RWZ7</accession>
<reference evidence="2" key="1">
    <citation type="submission" date="2023-10" db="EMBL/GenBank/DDBJ databases">
        <title>Genome Sequence of the Bacteria from From Gut Wall in Crohn's Disease.</title>
        <authorList>
            <person name="Rodriguez-Palacios A."/>
        </authorList>
    </citation>
    <scope>NUCLEOTIDE SEQUENCE</scope>
    <source>
        <strain evidence="2">CavFT-hAR58</strain>
    </source>
</reference>
<comment type="caution">
    <text evidence="2">The sequence shown here is derived from an EMBL/GenBank/DDBJ whole genome shotgun (WGS) entry which is preliminary data.</text>
</comment>
<keyword evidence="2" id="KW-0540">Nuclease</keyword>
<keyword evidence="2" id="KW-0378">Hydrolase</keyword>
<evidence type="ECO:0000313" key="3">
    <source>
        <dbReference type="Proteomes" id="UP001181347"/>
    </source>
</evidence>
<dbReference type="Gene3D" id="3.60.10.10">
    <property type="entry name" value="Endonuclease/exonuclease/phosphatase"/>
    <property type="match status" value="1"/>
</dbReference>
<evidence type="ECO:0000259" key="1">
    <source>
        <dbReference type="Pfam" id="PF03372"/>
    </source>
</evidence>
<dbReference type="InterPro" id="IPR036691">
    <property type="entry name" value="Endo/exonu/phosph_ase_sf"/>
</dbReference>
<gene>
    <name evidence="2" type="ORF">RVH17_07000</name>
</gene>
<sequence length="310" mass="35890">MKHLLLFCSILTTLFEIIGNGTVAVAKTPLRVMSSNIRFNSEQDLGDTSWDARKQPYVNMIRDTKPDVIGMQEPRDAQYADLERLLPEYDRFRLLPNNQITRKQAASGMILWLKERFQCLDSGYFWLGPTPNEPCLPWDATDKYHYRMAIWVKLLDNISGKEVYFFSTHLPYDPGNRPDCFDADGKRIRNIEQRTKCAKLIVSQIQQIAGKRATVFLVGDMNCSDNKNTLTYPSLIPFYQWMQSGREEAPQTDTECSYNGFGKSPCKDTWRIDHIFFRRAKPLKFQTITNSGYGVTYISDHYPITLTVEF</sequence>
<dbReference type="RefSeq" id="WP_227042885.1">
    <property type="nucleotide sequence ID" value="NZ_BAAFKU010000001.1"/>
</dbReference>
<dbReference type="Pfam" id="PF03372">
    <property type="entry name" value="Exo_endo_phos"/>
    <property type="match status" value="1"/>
</dbReference>
<name>A0AAE4RWZ7_9BACT</name>
<dbReference type="GO" id="GO:0004519">
    <property type="term" value="F:endonuclease activity"/>
    <property type="evidence" value="ECO:0007669"/>
    <property type="project" value="UniProtKB-KW"/>
</dbReference>
<dbReference type="InterPro" id="IPR005135">
    <property type="entry name" value="Endo/exonuclease/phosphatase"/>
</dbReference>
<dbReference type="Proteomes" id="UP001181347">
    <property type="component" value="Unassembled WGS sequence"/>
</dbReference>